<feature type="region of interest" description="Disordered" evidence="1">
    <location>
        <begin position="270"/>
        <end position="299"/>
    </location>
</feature>
<dbReference type="OrthoDB" id="6288609at2759"/>
<accession>G4VGC6</accession>
<dbReference type="AlphaFoldDB" id="G4VGC6"/>
<reference evidence="3" key="2">
    <citation type="submission" date="2018-12" db="UniProtKB">
        <authorList>
            <consortium name="WormBaseParasite"/>
        </authorList>
    </citation>
    <scope>IDENTIFICATION</scope>
    <source>
        <strain evidence="3">Puerto Rican</strain>
    </source>
</reference>
<name>G4VGC6_SCHMA</name>
<feature type="compositionally biased region" description="Low complexity" evidence="1">
    <location>
        <begin position="603"/>
        <end position="620"/>
    </location>
</feature>
<dbReference type="WBParaSite" id="Smp_105780.1">
    <property type="protein sequence ID" value="Smp_105780.1"/>
    <property type="gene ID" value="Smp_105780"/>
</dbReference>
<feature type="region of interest" description="Disordered" evidence="1">
    <location>
        <begin position="587"/>
        <end position="625"/>
    </location>
</feature>
<evidence type="ECO:0000313" key="3">
    <source>
        <dbReference type="WBParaSite" id="Smp_105780.1"/>
    </source>
</evidence>
<dbReference type="CTD" id="8342960"/>
<organism evidence="2 3">
    <name type="scientific">Schistosoma mansoni</name>
    <name type="common">Blood fluke</name>
    <dbReference type="NCBI Taxonomy" id="6183"/>
    <lineage>
        <taxon>Eukaryota</taxon>
        <taxon>Metazoa</taxon>
        <taxon>Spiralia</taxon>
        <taxon>Lophotrochozoa</taxon>
        <taxon>Platyhelminthes</taxon>
        <taxon>Trematoda</taxon>
        <taxon>Digenea</taxon>
        <taxon>Strigeidida</taxon>
        <taxon>Schistosomatoidea</taxon>
        <taxon>Schistosomatidae</taxon>
        <taxon>Schistosoma</taxon>
    </lineage>
</organism>
<dbReference type="InParanoid" id="G4VGC6"/>
<dbReference type="KEGG" id="smm:Smp_105780"/>
<protein>
    <submittedName>
        <fullName evidence="3">Putative uro-adherence factor A</fullName>
    </submittedName>
</protein>
<dbReference type="GeneID" id="8342960"/>
<proteinExistence type="predicted"/>
<dbReference type="HOGENOM" id="CLU_347592_0_0_1"/>
<dbReference type="RefSeq" id="XP_018651593.1">
    <property type="nucleotide sequence ID" value="XM_018799845.1"/>
</dbReference>
<reference evidence="2" key="1">
    <citation type="journal article" date="2012" name="PLoS Negl. Trop. Dis.">
        <title>A systematically improved high quality genome and transcriptome of the human blood fluke Schistosoma mansoni.</title>
        <authorList>
            <person name="Protasio A.V."/>
            <person name="Tsai I.J."/>
            <person name="Babbage A."/>
            <person name="Nichol S."/>
            <person name="Hunt M."/>
            <person name="Aslett M.A."/>
            <person name="De Silva N."/>
            <person name="Velarde G.S."/>
            <person name="Anderson T.J."/>
            <person name="Clark R.C."/>
            <person name="Davidson C."/>
            <person name="Dillon G.P."/>
            <person name="Holroyd N.E."/>
            <person name="LoVerde P.T."/>
            <person name="Lloyd C."/>
            <person name="McQuillan J."/>
            <person name="Oliveira G."/>
            <person name="Otto T.D."/>
            <person name="Parker-Manuel S.J."/>
            <person name="Quail M.A."/>
            <person name="Wilson R.A."/>
            <person name="Zerlotini A."/>
            <person name="Dunne D.W."/>
            <person name="Berriman M."/>
        </authorList>
    </citation>
    <scope>NUCLEOTIDE SEQUENCE [LARGE SCALE GENOMIC DNA]</scope>
    <source>
        <strain evidence="2">Puerto Rican</strain>
    </source>
</reference>
<dbReference type="Proteomes" id="UP000008854">
    <property type="component" value="Unassembled WGS sequence"/>
</dbReference>
<evidence type="ECO:0000313" key="2">
    <source>
        <dbReference type="Proteomes" id="UP000008854"/>
    </source>
</evidence>
<sequence>MFHYKEIDPSCFYSHSNKTQNDIQRVPMKTNDCFLIRSLKNYDPSIQTNNDVLYLVPEYNTSNSNNTILTIHKLDSSFQSQLDPSKSVVNIHDQLNIQSGYEPQINERRNPGNLDQIYRITNGQQRYITEIKLYLYNNRIMNSEHLNDSISEGISYVKAIPCKIIHSQGNYSPKVHYPQDISPPFVSATNSVSVSFTLPSLKAVEDRSNAYKDSYRYSTKQLIGIQFKLFEQTQALKEIVIQTTYNDMETCFQAKKSKYSSEKTFVSLNEQQSNDGSFSSKQTPNQGTYNQGESNSLNDNRVNYVNQRGEFDNVDTIDIDNRTYVCSYHHFCCLSEQTNSTFKSVTQRENHVKHEDECMEQFKVDNYSNNNTLTFKKWDENSQFPFNIMNVDSNKQSCRSNDRNGVVYCNTKKGICYDSMMDEGNVTCTSSLSERKTNSNSLVDNLSKRDSQDAKSYILHRWLQEQLAYSTERDIFNLSDKIPSLKVNRSPTSLEYQILNSVDSKHSILSKDIIEKETKFSNVISPSVGSLSSSSSFTLSMSHIDSISERNDQSNKYYTTKSQYGLSSSKEKYKKLFNSSPCGSSTFTLHNERSKRRKPPNILLNSLSSSSNRAQSKSNSFPVNSSKLQTHLSNHYVIDNNMDQQSNQRRLSSIPKNQSLDKTTEMLTSTRRSNYLTYSSTSKNHFLDKTAEISISTRRSNYLTYSNADPFTINKNSNDLKKVFELDPYDDLIKSYYNTTDRRIKSISIKTNCIIQINGPFTTFYKHANNSSIVNLPKIKYQCHIYGFNEKMLEKCINFIKETFPNSLLHFL</sequence>
<keyword evidence="2" id="KW-1185">Reference proteome</keyword>
<evidence type="ECO:0000256" key="1">
    <source>
        <dbReference type="SAM" id="MobiDB-lite"/>
    </source>
</evidence>